<gene>
    <name evidence="7" type="ORF">BTO11_10800</name>
</gene>
<dbReference type="AlphaFoldDB" id="A0A2S7V0I6"/>
<keyword evidence="5" id="KW-0408">Iron</keyword>
<dbReference type="SMART" id="SM00558">
    <property type="entry name" value="JmjC"/>
    <property type="match status" value="1"/>
</dbReference>
<dbReference type="PANTHER" id="PTHR13096:SF8">
    <property type="entry name" value="RIBOSOMAL OXYGENASE 1"/>
    <property type="match status" value="1"/>
</dbReference>
<comment type="cofactor">
    <cofactor evidence="1">
        <name>Fe(2+)</name>
        <dbReference type="ChEBI" id="CHEBI:29033"/>
    </cofactor>
</comment>
<evidence type="ECO:0000259" key="6">
    <source>
        <dbReference type="PROSITE" id="PS51184"/>
    </source>
</evidence>
<dbReference type="InterPro" id="IPR046799">
    <property type="entry name" value="ROXA-like_wH"/>
</dbReference>
<protein>
    <recommendedName>
        <fullName evidence="6">JmjC domain-containing protein</fullName>
    </recommendedName>
</protein>
<dbReference type="PANTHER" id="PTHR13096">
    <property type="entry name" value="MINA53 MYC INDUCED NUCLEAR ANTIGEN"/>
    <property type="match status" value="1"/>
</dbReference>
<dbReference type="EMBL" id="MSCH01000003">
    <property type="protein sequence ID" value="PQJ55262.1"/>
    <property type="molecule type" value="Genomic_DNA"/>
</dbReference>
<dbReference type="RefSeq" id="WP_181135888.1">
    <property type="nucleotide sequence ID" value="NZ_BMYG01000007.1"/>
</dbReference>
<dbReference type="GO" id="GO:0046872">
    <property type="term" value="F:metal ion binding"/>
    <property type="evidence" value="ECO:0007669"/>
    <property type="project" value="UniProtKB-KW"/>
</dbReference>
<evidence type="ECO:0000313" key="8">
    <source>
        <dbReference type="Proteomes" id="UP000239007"/>
    </source>
</evidence>
<sequence>MNINWQTISKQEFITEYWQKKPIVLKNALVNFQDPIAPDEVAGLAMESFIDSRLVTNKNDDWKVTHGPIESFDQLGESNWSLLVQGVDRWFESVFDLREAVNFIPKWRIDDVMVSYSTPNAGVGSHLDQYDVFIVQGQGKRRWRAGAVNTQLQQTEKTKDLLQVDEFDPIVDQVLEAGDIIYIPPFSPHNGETIETAINYSIGFRAPSQQELISGFADFVIDSEIGLTRFKDTDLSIDKNADSLINKTQLKQMQLLLTDLINNDGHFEKFLNQGLTAPSRELDIPEEVEQHTSDYLVNLFFNSNLNINKVNGVETSIYRGDNTTSFFCCAEEFICESHQIDFIRLLHQQKTITNEQLKTELKLLENIQLITTLVNQGYWYIEG</sequence>
<evidence type="ECO:0000256" key="5">
    <source>
        <dbReference type="ARBA" id="ARBA00023004"/>
    </source>
</evidence>
<evidence type="ECO:0000313" key="7">
    <source>
        <dbReference type="EMBL" id="PQJ55262.1"/>
    </source>
</evidence>
<feature type="domain" description="JmjC" evidence="6">
    <location>
        <begin position="64"/>
        <end position="221"/>
    </location>
</feature>
<dbReference type="InterPro" id="IPR039994">
    <property type="entry name" value="NO66-like"/>
</dbReference>
<evidence type="ECO:0000256" key="1">
    <source>
        <dbReference type="ARBA" id="ARBA00001954"/>
    </source>
</evidence>
<organism evidence="7 8">
    <name type="scientific">Psychrosphaera saromensis</name>
    <dbReference type="NCBI Taxonomy" id="716813"/>
    <lineage>
        <taxon>Bacteria</taxon>
        <taxon>Pseudomonadati</taxon>
        <taxon>Pseudomonadota</taxon>
        <taxon>Gammaproteobacteria</taxon>
        <taxon>Alteromonadales</taxon>
        <taxon>Pseudoalteromonadaceae</taxon>
        <taxon>Psychrosphaera</taxon>
    </lineage>
</organism>
<evidence type="ECO:0000256" key="2">
    <source>
        <dbReference type="ARBA" id="ARBA00022723"/>
    </source>
</evidence>
<keyword evidence="8" id="KW-1185">Reference proteome</keyword>
<comment type="caution">
    <text evidence="7">The sequence shown here is derived from an EMBL/GenBank/DDBJ whole genome shotgun (WGS) entry which is preliminary data.</text>
</comment>
<dbReference type="Pfam" id="PF20514">
    <property type="entry name" value="WHD_ROXA"/>
    <property type="match status" value="1"/>
</dbReference>
<name>A0A2S7V0I6_9GAMM</name>
<accession>A0A2S7V0I6</accession>
<dbReference type="Gene3D" id="3.40.366.30">
    <property type="entry name" value="50S ribosomal protein L16 arginine hydroxylase, Chain A, Domain 2"/>
    <property type="match status" value="1"/>
</dbReference>
<dbReference type="Proteomes" id="UP000239007">
    <property type="component" value="Unassembled WGS sequence"/>
</dbReference>
<dbReference type="Gene3D" id="2.60.120.650">
    <property type="entry name" value="Cupin"/>
    <property type="match status" value="1"/>
</dbReference>
<dbReference type="Pfam" id="PF08007">
    <property type="entry name" value="JmjC_2"/>
    <property type="match status" value="1"/>
</dbReference>
<dbReference type="InterPro" id="IPR003347">
    <property type="entry name" value="JmjC_dom"/>
</dbReference>
<evidence type="ECO:0000256" key="3">
    <source>
        <dbReference type="ARBA" id="ARBA00022964"/>
    </source>
</evidence>
<proteinExistence type="predicted"/>
<reference evidence="7 8" key="1">
    <citation type="submission" date="2016-12" db="EMBL/GenBank/DDBJ databases">
        <title>Diversity of luminous bacteria.</title>
        <authorList>
            <person name="Yoshizawa S."/>
            <person name="Kogure K."/>
        </authorList>
    </citation>
    <scope>NUCLEOTIDE SEQUENCE [LARGE SCALE GENOMIC DNA]</scope>
    <source>
        <strain evidence="7 8">SA4-48</strain>
    </source>
</reference>
<dbReference type="GO" id="GO:0016706">
    <property type="term" value="F:2-oxoglutarate-dependent dioxygenase activity"/>
    <property type="evidence" value="ECO:0007669"/>
    <property type="project" value="TreeGrafter"/>
</dbReference>
<keyword evidence="2" id="KW-0479">Metal-binding</keyword>
<keyword evidence="4" id="KW-0560">Oxidoreductase</keyword>
<dbReference type="SUPFAM" id="SSF51197">
    <property type="entry name" value="Clavaminate synthase-like"/>
    <property type="match status" value="1"/>
</dbReference>
<dbReference type="PROSITE" id="PS51184">
    <property type="entry name" value="JMJC"/>
    <property type="match status" value="1"/>
</dbReference>
<evidence type="ECO:0000256" key="4">
    <source>
        <dbReference type="ARBA" id="ARBA00023002"/>
    </source>
</evidence>
<keyword evidence="3" id="KW-0223">Dioxygenase</keyword>